<dbReference type="InterPro" id="IPR002155">
    <property type="entry name" value="Thiolase"/>
</dbReference>
<dbReference type="GO" id="GO:0003988">
    <property type="term" value="F:acetyl-CoA C-acyltransferase activity"/>
    <property type="evidence" value="ECO:0007669"/>
    <property type="project" value="UniProtKB-ARBA"/>
</dbReference>
<dbReference type="EMBL" id="PDEM01000016">
    <property type="protein sequence ID" value="PHZ85397.1"/>
    <property type="molecule type" value="Genomic_DNA"/>
</dbReference>
<dbReference type="AlphaFoldDB" id="A0A2G4YSZ7"/>
<dbReference type="InterPro" id="IPR020616">
    <property type="entry name" value="Thiolase_N"/>
</dbReference>
<evidence type="ECO:0000256" key="3">
    <source>
        <dbReference type="ARBA" id="ARBA00023315"/>
    </source>
</evidence>
<feature type="domain" description="Thiolase N-terminal" evidence="6">
    <location>
        <begin position="4"/>
        <end position="227"/>
    </location>
</feature>
<dbReference type="PROSITE" id="PS00099">
    <property type="entry name" value="THIOLASE_3"/>
    <property type="match status" value="1"/>
</dbReference>
<evidence type="ECO:0000256" key="1">
    <source>
        <dbReference type="ARBA" id="ARBA00010982"/>
    </source>
</evidence>
<comment type="similarity">
    <text evidence="1 5">Belongs to the thiolase-like superfamily. Thiolase family.</text>
</comment>
<dbReference type="CDD" id="cd00751">
    <property type="entry name" value="thiolase"/>
    <property type="match status" value="1"/>
</dbReference>
<dbReference type="InterPro" id="IPR020613">
    <property type="entry name" value="Thiolase_CS"/>
</dbReference>
<dbReference type="RefSeq" id="WP_099472287.1">
    <property type="nucleotide sequence ID" value="NZ_CP041025.1"/>
</dbReference>
<dbReference type="NCBIfam" id="NF006090">
    <property type="entry name" value="PRK08242.1"/>
    <property type="match status" value="1"/>
</dbReference>
<evidence type="ECO:0000259" key="6">
    <source>
        <dbReference type="Pfam" id="PF00108"/>
    </source>
</evidence>
<protein>
    <submittedName>
        <fullName evidence="8">Acetyl-CoA acetyltransferase</fullName>
    </submittedName>
</protein>
<evidence type="ECO:0000256" key="5">
    <source>
        <dbReference type="RuleBase" id="RU003557"/>
    </source>
</evidence>
<organism evidence="8 9">
    <name type="scientific">Paremcibacter congregatus</name>
    <dbReference type="NCBI Taxonomy" id="2043170"/>
    <lineage>
        <taxon>Bacteria</taxon>
        <taxon>Pseudomonadati</taxon>
        <taxon>Pseudomonadota</taxon>
        <taxon>Alphaproteobacteria</taxon>
        <taxon>Emcibacterales</taxon>
        <taxon>Emcibacteraceae</taxon>
        <taxon>Paremcibacter</taxon>
    </lineage>
</organism>
<dbReference type="InParanoid" id="A0A2G4YSZ7"/>
<feature type="active site" description="Acyl-thioester intermediate" evidence="4">
    <location>
        <position position="90"/>
    </location>
</feature>
<sequence length="401" mass="42751">MEAYIIDAVRSPRGAARDWGALAQTKPIELLRQLFVALEQRTDLDTALVEDIILGCVSQTGEQGGNLAKIAALYAGWNSNISGQTVNRFCTSGLTACSTAAAKIMAGIEDIVVAGGIESMSRVAMFSDKGPWYSDKQVMAQTKFIHMGISGDLIATQEGFRREDVDAYALRSQRNAARARDAGYFDRSIIAITDAEGQMILDKDQIIRADTTLEKLASLEPSFAAIGAQGLDAIALQTYPELEAINHVHHGGNSPGMVDGAALLLFASAAQVEAHKLTPRARIISMANASVEPVVMLTAGQMAAKKTLAKARLTPEDIDLYEVNEGFAAVALKFQRDFNLRDDQFNVNGGAIAMGHPLGASGAILLNSLLDELERQNKKRGLVALCGGAGVGEAMIIETLS</sequence>
<dbReference type="PANTHER" id="PTHR43365">
    <property type="entry name" value="BLR7806 PROTEIN"/>
    <property type="match status" value="1"/>
</dbReference>
<gene>
    <name evidence="8" type="ORF">CRD36_08370</name>
</gene>
<dbReference type="SUPFAM" id="SSF53901">
    <property type="entry name" value="Thiolase-like"/>
    <property type="match status" value="2"/>
</dbReference>
<dbReference type="InterPro" id="IPR016039">
    <property type="entry name" value="Thiolase-like"/>
</dbReference>
<evidence type="ECO:0000313" key="9">
    <source>
        <dbReference type="Proteomes" id="UP000229730"/>
    </source>
</evidence>
<evidence type="ECO:0000256" key="4">
    <source>
        <dbReference type="PIRSR" id="PIRSR000429-1"/>
    </source>
</evidence>
<dbReference type="Pfam" id="PF02803">
    <property type="entry name" value="Thiolase_C"/>
    <property type="match status" value="1"/>
</dbReference>
<dbReference type="NCBIfam" id="TIGR01930">
    <property type="entry name" value="AcCoA-C-Actrans"/>
    <property type="match status" value="1"/>
</dbReference>
<keyword evidence="3 5" id="KW-0012">Acyltransferase</keyword>
<feature type="domain" description="Thiolase C-terminal" evidence="7">
    <location>
        <begin position="278"/>
        <end position="398"/>
    </location>
</feature>
<keyword evidence="2 5" id="KW-0808">Transferase</keyword>
<feature type="active site" description="Proton acceptor" evidence="4">
    <location>
        <position position="386"/>
    </location>
</feature>
<accession>A0A2G4YSZ7</accession>
<dbReference type="InterPro" id="IPR020617">
    <property type="entry name" value="Thiolase_C"/>
</dbReference>
<dbReference type="PROSITE" id="PS00737">
    <property type="entry name" value="THIOLASE_2"/>
    <property type="match status" value="1"/>
</dbReference>
<feature type="active site" description="Proton acceptor" evidence="4">
    <location>
        <position position="356"/>
    </location>
</feature>
<dbReference type="Gene3D" id="3.40.47.10">
    <property type="match status" value="2"/>
</dbReference>
<dbReference type="Proteomes" id="UP000229730">
    <property type="component" value="Unassembled WGS sequence"/>
</dbReference>
<dbReference type="InterPro" id="IPR020610">
    <property type="entry name" value="Thiolase_AS"/>
</dbReference>
<dbReference type="PANTHER" id="PTHR43365:SF1">
    <property type="entry name" value="ACETYL-COA C-ACYLTRANSFERASE"/>
    <property type="match status" value="1"/>
</dbReference>
<evidence type="ECO:0000256" key="2">
    <source>
        <dbReference type="ARBA" id="ARBA00022679"/>
    </source>
</evidence>
<evidence type="ECO:0000259" key="7">
    <source>
        <dbReference type="Pfam" id="PF02803"/>
    </source>
</evidence>
<dbReference type="PIRSF" id="PIRSF000429">
    <property type="entry name" value="Ac-CoA_Ac_transf"/>
    <property type="match status" value="1"/>
</dbReference>
<proteinExistence type="inferred from homology"/>
<comment type="caution">
    <text evidence="8">The sequence shown here is derived from an EMBL/GenBank/DDBJ whole genome shotgun (WGS) entry which is preliminary data.</text>
</comment>
<name>A0A2G4YSZ7_9PROT</name>
<dbReference type="OrthoDB" id="9764638at2"/>
<reference evidence="8 9" key="1">
    <citation type="submission" date="2017-10" db="EMBL/GenBank/DDBJ databases">
        <title>Frigbacter circumglobatus gen. nov. sp. nov., isolated from sediment cultured in situ.</title>
        <authorList>
            <person name="Zhao Z."/>
        </authorList>
    </citation>
    <scope>NUCLEOTIDE SEQUENCE [LARGE SCALE GENOMIC DNA]</scope>
    <source>
        <strain evidence="8 9">ZYL</strain>
    </source>
</reference>
<evidence type="ECO:0000313" key="8">
    <source>
        <dbReference type="EMBL" id="PHZ85397.1"/>
    </source>
</evidence>
<keyword evidence="9" id="KW-1185">Reference proteome</keyword>
<dbReference type="Pfam" id="PF00108">
    <property type="entry name" value="Thiolase_N"/>
    <property type="match status" value="1"/>
</dbReference>